<dbReference type="STRING" id="1841610.A6X21_14465"/>
<gene>
    <name evidence="1" type="ORF">A6X21_14465</name>
</gene>
<sequence length="108" mass="11774">MPAEESSDNSSLTSFDHAAQVEQVAKWILTGARDRDVLEAIEKTWPQADPMALVQEAIGGFALSATLSRDAVRGFCFEATRDLYRRMTEIGDFAGALRALKQLADLAA</sequence>
<reference evidence="1 2" key="1">
    <citation type="submission" date="2016-05" db="EMBL/GenBank/DDBJ databases">
        <title>Genomic and physiological characterization of Planctopirus sp. isolated from fresh water lake.</title>
        <authorList>
            <person name="Subhash Y."/>
            <person name="Ramana C."/>
        </authorList>
    </citation>
    <scope>NUCLEOTIDE SEQUENCE [LARGE SCALE GENOMIC DNA]</scope>
    <source>
        <strain evidence="1 2">JC280</strain>
    </source>
</reference>
<proteinExistence type="predicted"/>
<organism evidence="1 2">
    <name type="scientific">Planctopirus hydrillae</name>
    <dbReference type="NCBI Taxonomy" id="1841610"/>
    <lineage>
        <taxon>Bacteria</taxon>
        <taxon>Pseudomonadati</taxon>
        <taxon>Planctomycetota</taxon>
        <taxon>Planctomycetia</taxon>
        <taxon>Planctomycetales</taxon>
        <taxon>Planctomycetaceae</taxon>
        <taxon>Planctopirus</taxon>
    </lineage>
</organism>
<name>A0A1C3E486_9PLAN</name>
<dbReference type="EMBL" id="LYDR01000158">
    <property type="protein sequence ID" value="ODA28061.1"/>
    <property type="molecule type" value="Genomic_DNA"/>
</dbReference>
<dbReference type="Proteomes" id="UP000094828">
    <property type="component" value="Unassembled WGS sequence"/>
</dbReference>
<dbReference type="OrthoDB" id="9831613at2"/>
<protein>
    <submittedName>
        <fullName evidence="1">Uncharacterized protein</fullName>
    </submittedName>
</protein>
<accession>A0A1C3E486</accession>
<evidence type="ECO:0000313" key="1">
    <source>
        <dbReference type="EMBL" id="ODA28061.1"/>
    </source>
</evidence>
<dbReference type="AlphaFoldDB" id="A0A1C3E486"/>
<comment type="caution">
    <text evidence="1">The sequence shown here is derived from an EMBL/GenBank/DDBJ whole genome shotgun (WGS) entry which is preliminary data.</text>
</comment>
<keyword evidence="2" id="KW-1185">Reference proteome</keyword>
<dbReference type="RefSeq" id="WP_041401598.1">
    <property type="nucleotide sequence ID" value="NZ_LYDR01000158.1"/>
</dbReference>
<evidence type="ECO:0000313" key="2">
    <source>
        <dbReference type="Proteomes" id="UP000094828"/>
    </source>
</evidence>